<keyword evidence="2" id="KW-1185">Reference proteome</keyword>
<gene>
    <name evidence="1" type="ORF">FVB9532_02626</name>
</gene>
<dbReference type="Proteomes" id="UP000356253">
    <property type="component" value="Unassembled WGS sequence"/>
</dbReference>
<reference evidence="1" key="1">
    <citation type="submission" date="2019-09" db="EMBL/GenBank/DDBJ databases">
        <authorList>
            <person name="Rodrigo-Torres L."/>
            <person name="Arahal R. D."/>
            <person name="Lucena T."/>
        </authorList>
    </citation>
    <scope>NUCLEOTIDE SEQUENCE</scope>
    <source>
        <strain evidence="1">ISS653</strain>
    </source>
</reference>
<comment type="caution">
    <text evidence="1">The sequence shown here is derived from an EMBL/GenBank/DDBJ whole genome shotgun (WGS) entry which is preliminary data.</text>
</comment>
<evidence type="ECO:0000313" key="2">
    <source>
        <dbReference type="Proteomes" id="UP000356253"/>
    </source>
</evidence>
<name>A0AC61YA02_9FLAO</name>
<proteinExistence type="predicted"/>
<evidence type="ECO:0000313" key="1">
    <source>
        <dbReference type="EMBL" id="VVV01336.1"/>
    </source>
</evidence>
<organism evidence="1 2">
    <name type="scientific">Mesonia oceanica</name>
    <dbReference type="NCBI Taxonomy" id="2687242"/>
    <lineage>
        <taxon>Bacteria</taxon>
        <taxon>Pseudomonadati</taxon>
        <taxon>Bacteroidota</taxon>
        <taxon>Flavobacteriia</taxon>
        <taxon>Flavobacteriales</taxon>
        <taxon>Flavobacteriaceae</taxon>
        <taxon>Mesonia</taxon>
    </lineage>
</organism>
<protein>
    <submittedName>
        <fullName evidence="1">Uncharacterized protein</fullName>
    </submittedName>
</protein>
<accession>A0AC61YA02</accession>
<sequence length="243" mass="28022">MKNIFFILLLFISANSFAHYIWLETSPNGKLGEKHEVKVRFGEYTYGVLEEVEGEAFQGVKDFELWMVAPNGEKQRLNVSVEDNYYLASFIPSEKGSYTLALDNKDMKVLDYTQYDFGIFKPQYHAKARVAVGEKSEEIKKTNLDGIEIVELSKEHNSKNAEVSLQVFYKGKPLAENEVSIYVADLWSKKMTTDEHGKVSFQLPWDTLYTVETTFNEKVPGTFKGKDYEFIWHCATYAIQLKK</sequence>
<dbReference type="EMBL" id="CABVMM010000010">
    <property type="protein sequence ID" value="VVV01336.1"/>
    <property type="molecule type" value="Genomic_DNA"/>
</dbReference>